<evidence type="ECO:0000256" key="2">
    <source>
        <dbReference type="ARBA" id="ARBA00022840"/>
    </source>
</evidence>
<dbReference type="InterPro" id="IPR042099">
    <property type="entry name" value="ANL_N_sf"/>
</dbReference>
<dbReference type="PROSITE" id="PS00455">
    <property type="entry name" value="AMP_BINDING"/>
    <property type="match status" value="1"/>
</dbReference>
<gene>
    <name evidence="4" type="ORF">GGD41_001344</name>
</gene>
<dbReference type="Gene3D" id="3.40.50.12780">
    <property type="entry name" value="N-terminal domain of ligase-like"/>
    <property type="match status" value="1"/>
</dbReference>
<dbReference type="CDD" id="cd05907">
    <property type="entry name" value="VL_LC_FACS_like"/>
    <property type="match status" value="1"/>
</dbReference>
<dbReference type="InterPro" id="IPR000873">
    <property type="entry name" value="AMP-dep_synth/lig_dom"/>
</dbReference>
<dbReference type="RefSeq" id="WP_179709315.1">
    <property type="nucleotide sequence ID" value="NZ_JACCAU010000001.1"/>
</dbReference>
<name>A0A7Y9W5P4_9BURK</name>
<evidence type="ECO:0000313" key="4">
    <source>
        <dbReference type="EMBL" id="NYH14116.1"/>
    </source>
</evidence>
<keyword evidence="1" id="KW-0547">Nucleotide-binding</keyword>
<keyword evidence="2" id="KW-0067">ATP-binding</keyword>
<comment type="caution">
    <text evidence="4">The sequence shown here is derived from an EMBL/GenBank/DDBJ whole genome shotgun (WGS) entry which is preliminary data.</text>
</comment>
<evidence type="ECO:0000313" key="5">
    <source>
        <dbReference type="Proteomes" id="UP000572540"/>
    </source>
</evidence>
<dbReference type="Pfam" id="PF23562">
    <property type="entry name" value="AMP-binding_C_3"/>
    <property type="match status" value="1"/>
</dbReference>
<protein>
    <submittedName>
        <fullName evidence="4">Long-chain acyl-CoA synthetase</fullName>
        <ecNumber evidence="4">6.2.1.3</ecNumber>
    </submittedName>
</protein>
<dbReference type="InterPro" id="IPR020459">
    <property type="entry name" value="AMP-binding"/>
</dbReference>
<dbReference type="GO" id="GO:0005524">
    <property type="term" value="F:ATP binding"/>
    <property type="evidence" value="ECO:0007669"/>
    <property type="project" value="UniProtKB-KW"/>
</dbReference>
<evidence type="ECO:0000259" key="3">
    <source>
        <dbReference type="Pfam" id="PF00501"/>
    </source>
</evidence>
<dbReference type="InterPro" id="IPR020845">
    <property type="entry name" value="AMP-binding_CS"/>
</dbReference>
<dbReference type="EMBL" id="JACCAU010000001">
    <property type="protein sequence ID" value="NYH14116.1"/>
    <property type="molecule type" value="Genomic_DNA"/>
</dbReference>
<sequence length="611" mass="66677">MTTPFESAQWSDLPSIHTLPALFAWRVARTPQAEAYRQYDEAAAQWASFTWRDASERVARLVSSLSRLALPRGARVAILLPNGVHAVCLDQAALALAWVPVPMHALDNPASIAYILSDSDASLLVAASDTQWQAIASTGVSLPSLLQVVVLKRELPDTVMTGDLPVLTMKEWLSSATATAPGQDVQQAAPDDLAALVYTSGTTGKPKGVMLTHENVVSNVKAALQRIVPRESDVFLSFLPLSHTFERTAGYYLPIAAGCCVAFARSVKQLSEDLKTVKPTILISVPRIYERVFSGIEASLAKSAVKSWLFNAAQAVGWRRFVRTQGLAEGSPMQAILDTCTWPLLNALVAQTLQSQFGGRLRVAVAGGASLSQRIAHCFLGLGVPIVQGYGMTEMSPVVAVNTVEDNDPATVGRPLPGVEVRIGENKELQVRGPGVMRGYWKREDDSAKAFIDGWLRTGDQATIEAGRIRILGRTKEIIVTSTGEKIAPVDLELAIMADTSFEQAYAFGDNRQFISCAIVLTNAYWSQLTATLKLDPMDPASLNSRAAREAVHVRIRELTHDFPYYAQPRAVILSLEPWTIENTLLTPTLKLKRNNLVAHFAKEIEQIYQH</sequence>
<dbReference type="EC" id="6.2.1.3" evidence="4"/>
<accession>A0A7Y9W5P4</accession>
<proteinExistence type="predicted"/>
<dbReference type="GO" id="GO:0004467">
    <property type="term" value="F:long-chain fatty acid-CoA ligase activity"/>
    <property type="evidence" value="ECO:0007669"/>
    <property type="project" value="UniProtKB-EC"/>
</dbReference>
<reference evidence="4 5" key="1">
    <citation type="submission" date="2020-07" db="EMBL/GenBank/DDBJ databases">
        <title>Exploring microbial biodiversity for novel pathways involved in the catabolism of aromatic compounds derived from lignin.</title>
        <authorList>
            <person name="Elkins J."/>
        </authorList>
    </citation>
    <scope>NUCLEOTIDE SEQUENCE [LARGE SCALE GENOMIC DNA]</scope>
    <source>
        <strain evidence="4 5">H2C3B</strain>
    </source>
</reference>
<dbReference type="AlphaFoldDB" id="A0A7Y9W5P4"/>
<evidence type="ECO:0000256" key="1">
    <source>
        <dbReference type="ARBA" id="ARBA00022741"/>
    </source>
</evidence>
<dbReference type="GO" id="GO:0016020">
    <property type="term" value="C:membrane"/>
    <property type="evidence" value="ECO:0007669"/>
    <property type="project" value="TreeGrafter"/>
</dbReference>
<feature type="domain" description="AMP-dependent synthetase/ligase" evidence="3">
    <location>
        <begin position="23"/>
        <end position="441"/>
    </location>
</feature>
<organism evidence="4 5">
    <name type="scientific">Paraburkholderia bryophila</name>
    <dbReference type="NCBI Taxonomy" id="420952"/>
    <lineage>
        <taxon>Bacteria</taxon>
        <taxon>Pseudomonadati</taxon>
        <taxon>Pseudomonadota</taxon>
        <taxon>Betaproteobacteria</taxon>
        <taxon>Burkholderiales</taxon>
        <taxon>Burkholderiaceae</taxon>
        <taxon>Paraburkholderia</taxon>
    </lineage>
</organism>
<dbReference type="Proteomes" id="UP000572540">
    <property type="component" value="Unassembled WGS sequence"/>
</dbReference>
<dbReference type="Pfam" id="PF00501">
    <property type="entry name" value="AMP-binding"/>
    <property type="match status" value="1"/>
</dbReference>
<dbReference type="PANTHER" id="PTHR43272">
    <property type="entry name" value="LONG-CHAIN-FATTY-ACID--COA LIGASE"/>
    <property type="match status" value="1"/>
</dbReference>
<dbReference type="SUPFAM" id="SSF56801">
    <property type="entry name" value="Acetyl-CoA synthetase-like"/>
    <property type="match status" value="1"/>
</dbReference>
<dbReference type="PRINTS" id="PR00154">
    <property type="entry name" value="AMPBINDING"/>
</dbReference>
<dbReference type="PANTHER" id="PTHR43272:SF33">
    <property type="entry name" value="AMP-BINDING DOMAIN-CONTAINING PROTEIN-RELATED"/>
    <property type="match status" value="1"/>
</dbReference>
<keyword evidence="4" id="KW-0436">Ligase</keyword>